<accession>A0ACB8AG39</accession>
<keyword evidence="2" id="KW-1185">Reference proteome</keyword>
<protein>
    <submittedName>
        <fullName evidence="1">Uncharacterized protein</fullName>
    </submittedName>
</protein>
<sequence length="365" mass="39714">MDVSSADPISQPSTSPIPLAAQVGGHAGVQTTEDGSLLLKPALPVEIDFYQQLSSEPVLKRLKPWTCKFFGTLQLQGTVKEGTGEGAPLEITPLDTASQDKESLVLENLTHGFIKPNILDIKLGTVLYDDAASPEKRARMERTAKETTSAETGIRLTGFQVYSNYSPDPVITPKAYGKSIKRSQLPEGITRFFPVATEAASLDSEHTQLGLPVHLLLPIIVRIHQDIGRIKAAIEAIEIRLVGASLLIIYEGDRAKAEAGQEALKLSGAAASESELEDTAEEEEIDIDDDEETDDDSEDEEEESAPLYQVKLIDFAHTRLVPGLQTDQGVMLGLQTTLELLSKRIEEVRQLAGNMEGTQKDRTEG</sequence>
<proteinExistence type="predicted"/>
<evidence type="ECO:0000313" key="2">
    <source>
        <dbReference type="Proteomes" id="UP000790377"/>
    </source>
</evidence>
<reference evidence="1" key="1">
    <citation type="journal article" date="2021" name="New Phytol.">
        <title>Evolutionary innovations through gain and loss of genes in the ectomycorrhizal Boletales.</title>
        <authorList>
            <person name="Wu G."/>
            <person name="Miyauchi S."/>
            <person name="Morin E."/>
            <person name="Kuo A."/>
            <person name="Drula E."/>
            <person name="Varga T."/>
            <person name="Kohler A."/>
            <person name="Feng B."/>
            <person name="Cao Y."/>
            <person name="Lipzen A."/>
            <person name="Daum C."/>
            <person name="Hundley H."/>
            <person name="Pangilinan J."/>
            <person name="Johnson J."/>
            <person name="Barry K."/>
            <person name="LaButti K."/>
            <person name="Ng V."/>
            <person name="Ahrendt S."/>
            <person name="Min B."/>
            <person name="Choi I.G."/>
            <person name="Park H."/>
            <person name="Plett J.M."/>
            <person name="Magnuson J."/>
            <person name="Spatafora J.W."/>
            <person name="Nagy L.G."/>
            <person name="Henrissat B."/>
            <person name="Grigoriev I.V."/>
            <person name="Yang Z.L."/>
            <person name="Xu J."/>
            <person name="Martin F.M."/>
        </authorList>
    </citation>
    <scope>NUCLEOTIDE SEQUENCE</scope>
    <source>
        <strain evidence="1">ATCC 28755</strain>
    </source>
</reference>
<comment type="caution">
    <text evidence="1">The sequence shown here is derived from an EMBL/GenBank/DDBJ whole genome shotgun (WGS) entry which is preliminary data.</text>
</comment>
<gene>
    <name evidence="1" type="ORF">BJ138DRAFT_1125650</name>
</gene>
<dbReference type="EMBL" id="MU267664">
    <property type="protein sequence ID" value="KAH7911881.1"/>
    <property type="molecule type" value="Genomic_DNA"/>
</dbReference>
<name>A0ACB8AG39_9AGAM</name>
<evidence type="ECO:0000313" key="1">
    <source>
        <dbReference type="EMBL" id="KAH7911881.1"/>
    </source>
</evidence>
<dbReference type="Proteomes" id="UP000790377">
    <property type="component" value="Unassembled WGS sequence"/>
</dbReference>
<organism evidence="1 2">
    <name type="scientific">Hygrophoropsis aurantiaca</name>
    <dbReference type="NCBI Taxonomy" id="72124"/>
    <lineage>
        <taxon>Eukaryota</taxon>
        <taxon>Fungi</taxon>
        <taxon>Dikarya</taxon>
        <taxon>Basidiomycota</taxon>
        <taxon>Agaricomycotina</taxon>
        <taxon>Agaricomycetes</taxon>
        <taxon>Agaricomycetidae</taxon>
        <taxon>Boletales</taxon>
        <taxon>Coniophorineae</taxon>
        <taxon>Hygrophoropsidaceae</taxon>
        <taxon>Hygrophoropsis</taxon>
    </lineage>
</organism>